<dbReference type="RefSeq" id="WP_005207748.1">
    <property type="nucleotide sequence ID" value="NZ_BAFC01000112.1"/>
</dbReference>
<accession>H5U4K8</accession>
<sequence length="325" mass="35322">MECTDPTQAADARDLTGYDAAAPASTGDRITVLAVGGTGESYQGDSRTAVTGMLAAVTDDLDARFMPRWVGYPASYGPANGRDGMSYADSVAEGVLALRHQLEQTSGVVMIVGYSQGAVVVRRCVHELQLDGDPALNRVLGLGFVADPHQPPGVVTGCSGWGVAGEGPRLPDQIPAWWVGAPTDMICNAEPDSLIRDIADLTPTLEFHRPVRWILDMLAILRDNAFQNAARTSLRPTQWSRDVRRVRAAWHAVRRYLPALIVWHSLVITNRDGGRHTAYSREPYRRLVTDPETTGCQELARWLQVGATFAPVCASSRANPVAERH</sequence>
<dbReference type="AlphaFoldDB" id="H5U4K8"/>
<reference evidence="3 4" key="1">
    <citation type="submission" date="2012-02" db="EMBL/GenBank/DDBJ databases">
        <title>Whole genome shotgun sequence of Gordonia sputi NBRC 100414.</title>
        <authorList>
            <person name="Yoshida I."/>
            <person name="Hosoyama A."/>
            <person name="Tsuchikane K."/>
            <person name="Katsumata H."/>
            <person name="Yamazaki S."/>
            <person name="Fujita N."/>
        </authorList>
    </citation>
    <scope>NUCLEOTIDE SEQUENCE [LARGE SCALE GENOMIC DNA]</scope>
    <source>
        <strain evidence="3 4">NBRC 100414</strain>
    </source>
</reference>
<dbReference type="InterPro" id="IPR013228">
    <property type="entry name" value="PE-PPE_C"/>
</dbReference>
<dbReference type="EMBL" id="BAFC01000112">
    <property type="protein sequence ID" value="GAB40666.1"/>
    <property type="molecule type" value="Genomic_DNA"/>
</dbReference>
<dbReference type="InterPro" id="IPR000675">
    <property type="entry name" value="Cutinase/axe"/>
</dbReference>
<keyword evidence="1" id="KW-0378">Hydrolase</keyword>
<dbReference type="eggNOG" id="COG0400">
    <property type="taxonomic scope" value="Bacteria"/>
</dbReference>
<gene>
    <name evidence="3" type="ORF">GOSPT_114_00080</name>
</gene>
<dbReference type="Proteomes" id="UP000005845">
    <property type="component" value="Unassembled WGS sequence"/>
</dbReference>
<evidence type="ECO:0000313" key="3">
    <source>
        <dbReference type="EMBL" id="GAB40666.1"/>
    </source>
</evidence>
<protein>
    <recommendedName>
        <fullName evidence="2">PE-PPE domain-containing protein</fullName>
    </recommendedName>
</protein>
<dbReference type="SUPFAM" id="SSF53474">
    <property type="entry name" value="alpha/beta-Hydrolases"/>
    <property type="match status" value="1"/>
</dbReference>
<evidence type="ECO:0000259" key="2">
    <source>
        <dbReference type="Pfam" id="PF08237"/>
    </source>
</evidence>
<proteinExistence type="predicted"/>
<comment type="caution">
    <text evidence="3">The sequence shown here is derived from an EMBL/GenBank/DDBJ whole genome shotgun (WGS) entry which is preliminary data.</text>
</comment>
<keyword evidence="4" id="KW-1185">Reference proteome</keyword>
<evidence type="ECO:0000313" key="4">
    <source>
        <dbReference type="Proteomes" id="UP000005845"/>
    </source>
</evidence>
<feature type="domain" description="PE-PPE" evidence="2">
    <location>
        <begin position="68"/>
        <end position="155"/>
    </location>
</feature>
<dbReference type="SMART" id="SM01110">
    <property type="entry name" value="Cutinase"/>
    <property type="match status" value="1"/>
</dbReference>
<dbReference type="InterPro" id="IPR029058">
    <property type="entry name" value="AB_hydrolase_fold"/>
</dbReference>
<dbReference type="Gene3D" id="3.40.50.1820">
    <property type="entry name" value="alpha/beta hydrolase"/>
    <property type="match status" value="1"/>
</dbReference>
<evidence type="ECO:0000256" key="1">
    <source>
        <dbReference type="ARBA" id="ARBA00022801"/>
    </source>
</evidence>
<organism evidence="3 4">
    <name type="scientific">Gordonia sputi NBRC 100414</name>
    <dbReference type="NCBI Taxonomy" id="1089453"/>
    <lineage>
        <taxon>Bacteria</taxon>
        <taxon>Bacillati</taxon>
        <taxon>Actinomycetota</taxon>
        <taxon>Actinomycetes</taxon>
        <taxon>Mycobacteriales</taxon>
        <taxon>Gordoniaceae</taxon>
        <taxon>Gordonia</taxon>
    </lineage>
</organism>
<dbReference type="GO" id="GO:0016787">
    <property type="term" value="F:hydrolase activity"/>
    <property type="evidence" value="ECO:0007669"/>
    <property type="project" value="UniProtKB-KW"/>
</dbReference>
<name>H5U4K8_9ACTN</name>
<dbReference type="Pfam" id="PF08237">
    <property type="entry name" value="PE-PPE"/>
    <property type="match status" value="1"/>
</dbReference>